<evidence type="ECO:0000313" key="3">
    <source>
        <dbReference type="EMBL" id="KAF6794561.1"/>
    </source>
</evidence>
<dbReference type="PROSITE" id="PS50172">
    <property type="entry name" value="BRCT"/>
    <property type="match status" value="1"/>
</dbReference>
<proteinExistence type="predicted"/>
<organism evidence="3 4">
    <name type="scientific">Colletotrichum sojae</name>
    <dbReference type="NCBI Taxonomy" id="2175907"/>
    <lineage>
        <taxon>Eukaryota</taxon>
        <taxon>Fungi</taxon>
        <taxon>Dikarya</taxon>
        <taxon>Ascomycota</taxon>
        <taxon>Pezizomycotina</taxon>
        <taxon>Sordariomycetes</taxon>
        <taxon>Hypocreomycetidae</taxon>
        <taxon>Glomerellales</taxon>
        <taxon>Glomerellaceae</taxon>
        <taxon>Colletotrichum</taxon>
        <taxon>Colletotrichum orchidearum species complex</taxon>
    </lineage>
</organism>
<feature type="region of interest" description="Disordered" evidence="1">
    <location>
        <begin position="417"/>
        <end position="436"/>
    </location>
</feature>
<dbReference type="InterPro" id="IPR001357">
    <property type="entry name" value="BRCT_dom"/>
</dbReference>
<keyword evidence="4" id="KW-1185">Reference proteome</keyword>
<dbReference type="AlphaFoldDB" id="A0A8H6IS53"/>
<dbReference type="Pfam" id="PF00533">
    <property type="entry name" value="BRCT"/>
    <property type="match status" value="1"/>
</dbReference>
<evidence type="ECO:0000313" key="4">
    <source>
        <dbReference type="Proteomes" id="UP000652219"/>
    </source>
</evidence>
<feature type="compositionally biased region" description="Low complexity" evidence="1">
    <location>
        <begin position="371"/>
        <end position="383"/>
    </location>
</feature>
<evidence type="ECO:0000256" key="1">
    <source>
        <dbReference type="SAM" id="MobiDB-lite"/>
    </source>
</evidence>
<name>A0A8H6IS53_9PEZI</name>
<comment type="caution">
    <text evidence="3">The sequence shown here is derived from an EMBL/GenBank/DDBJ whole genome shotgun (WGS) entry which is preliminary data.</text>
</comment>
<gene>
    <name evidence="3" type="ORF">CSOJ01_13691</name>
</gene>
<protein>
    <submittedName>
        <fullName evidence="3">Brct domain-containing protein</fullName>
    </submittedName>
</protein>
<reference evidence="3 4" key="1">
    <citation type="journal article" date="2020" name="Phytopathology">
        <title>Genome Sequence Resources of Colletotrichum truncatum, C. plurivorum, C. musicola, and C. sojae: Four Species Pathogenic to Soybean (Glycine max).</title>
        <authorList>
            <person name="Rogerio F."/>
            <person name="Boufleur T.R."/>
            <person name="Ciampi-Guillardi M."/>
            <person name="Sukno S.A."/>
            <person name="Thon M.R."/>
            <person name="Massola Junior N.S."/>
            <person name="Baroncelli R."/>
        </authorList>
    </citation>
    <scope>NUCLEOTIDE SEQUENCE [LARGE SCALE GENOMIC DNA]</scope>
    <source>
        <strain evidence="3 4">LFN0009</strain>
    </source>
</reference>
<evidence type="ECO:0000259" key="2">
    <source>
        <dbReference type="PROSITE" id="PS50172"/>
    </source>
</evidence>
<dbReference type="Gene3D" id="3.40.50.10190">
    <property type="entry name" value="BRCT domain"/>
    <property type="match status" value="1"/>
</dbReference>
<sequence>MVKAIFKDFVIATAGPNDHKPEELKSWIELRKGRFSLDMDESVTHLLCTEDQFKSRHKHQRIKLAQKGRVRILHIDWFTFSCTHNKKLPESEYNFRAVRKREIERLQKQRDLERRARNTMLGESWINPDLYHVFTDKYYFRYEIQLFRTIEDKDGAIHEKYEASLFESHVKPHLYWFGVKMFQKKGDGVWRPRALDRPSTTPNVFQPEFDRFKDFFLKKTKYEWRDRVITAGTTEKFHFSYSPPTRGKPVGGNLRYLDYDKCVRRNRKIRILWAELFGDELPADLAIEVAVKEILEETIDEACVSLECAELCDTIQGIRPNSAAEENCSQEVERSEVPENGDVQAAVPGSDELDNGAGIEMALSGFVKPAPTSVSEVAPSSSSGQDSAPAELADSIVDKAFSTLLANKLETFVECQRAGCMQDEGKKGEEGETESE</sequence>
<dbReference type="InterPro" id="IPR036420">
    <property type="entry name" value="BRCT_dom_sf"/>
</dbReference>
<dbReference type="EMBL" id="WIGN01000410">
    <property type="protein sequence ID" value="KAF6794561.1"/>
    <property type="molecule type" value="Genomic_DNA"/>
</dbReference>
<feature type="domain" description="BRCT" evidence="2">
    <location>
        <begin position="1"/>
        <end position="95"/>
    </location>
</feature>
<dbReference type="SUPFAM" id="SSF52113">
    <property type="entry name" value="BRCT domain"/>
    <property type="match status" value="1"/>
</dbReference>
<accession>A0A8H6IS53</accession>
<feature type="region of interest" description="Disordered" evidence="1">
    <location>
        <begin position="371"/>
        <end position="390"/>
    </location>
</feature>
<dbReference type="CDD" id="cd00027">
    <property type="entry name" value="BRCT"/>
    <property type="match status" value="1"/>
</dbReference>
<dbReference type="Proteomes" id="UP000652219">
    <property type="component" value="Unassembled WGS sequence"/>
</dbReference>